<comment type="caution">
    <text evidence="1">The sequence shown here is derived from an EMBL/GenBank/DDBJ whole genome shotgun (WGS) entry which is preliminary data.</text>
</comment>
<protein>
    <submittedName>
        <fullName evidence="1">Uncharacterized protein</fullName>
    </submittedName>
</protein>
<dbReference type="Proteomes" id="UP000003323">
    <property type="component" value="Unassembled WGS sequence"/>
</dbReference>
<dbReference type="AlphaFoldDB" id="E0QAZ7"/>
<organism evidence="1 2">
    <name type="scientific">Bifidobacterium dentium ATCC 27679</name>
    <dbReference type="NCBI Taxonomy" id="871562"/>
    <lineage>
        <taxon>Bacteria</taxon>
        <taxon>Bacillati</taxon>
        <taxon>Actinomycetota</taxon>
        <taxon>Actinomycetes</taxon>
        <taxon>Bifidobacteriales</taxon>
        <taxon>Bifidobacteriaceae</taxon>
        <taxon>Bifidobacterium</taxon>
    </lineage>
</organism>
<gene>
    <name evidence="1" type="ORF">HMPREF0168_2305</name>
</gene>
<reference evidence="1 2" key="1">
    <citation type="submission" date="2010-08" db="EMBL/GenBank/DDBJ databases">
        <authorList>
            <person name="Muzny D."/>
            <person name="Qin X."/>
            <person name="Deng J."/>
            <person name="Jiang H."/>
            <person name="Liu Y."/>
            <person name="Qu J."/>
            <person name="Song X.-Z."/>
            <person name="Zhang L."/>
            <person name="Thornton R."/>
            <person name="Coyle M."/>
            <person name="Francisco L."/>
            <person name="Jackson L."/>
            <person name="Javaid M."/>
            <person name="Korchina V."/>
            <person name="Kovar C."/>
            <person name="Mata R."/>
            <person name="Mathew T."/>
            <person name="Ngo R."/>
            <person name="Nguyen L."/>
            <person name="Nguyen N."/>
            <person name="Okwuonu G."/>
            <person name="Ongeri F."/>
            <person name="Pham C."/>
            <person name="Simmons D."/>
            <person name="Wilczek-Boney K."/>
            <person name="Hale W."/>
            <person name="Jakkamsetti A."/>
            <person name="Pham P."/>
            <person name="Ruth R."/>
            <person name="San Lucas F."/>
            <person name="Warren J."/>
            <person name="Zhang J."/>
            <person name="Zhao Z."/>
            <person name="Zhou C."/>
            <person name="Zhu D."/>
            <person name="Lee S."/>
            <person name="Bess C."/>
            <person name="Blankenburg K."/>
            <person name="Forbes L."/>
            <person name="Fu Q."/>
            <person name="Gubbala S."/>
            <person name="Hirani K."/>
            <person name="Jayaseelan J.C."/>
            <person name="Lara F."/>
            <person name="Munidasa M."/>
            <person name="Palculict T."/>
            <person name="Patil S."/>
            <person name="Pu L.-L."/>
            <person name="Saada N."/>
            <person name="Tang L."/>
            <person name="Weissenberger G."/>
            <person name="Zhu Y."/>
            <person name="Hemphill L."/>
            <person name="Shang Y."/>
            <person name="Youmans B."/>
            <person name="Ayvaz T."/>
            <person name="Ross M."/>
            <person name="Santibanez J."/>
            <person name="Aqrawi P."/>
            <person name="Gross S."/>
            <person name="Joshi V."/>
            <person name="Fowler G."/>
            <person name="Nazareth L."/>
            <person name="Reid J."/>
            <person name="Worley K."/>
            <person name="Petrosino J."/>
            <person name="Highlander S."/>
            <person name="Gibbs R."/>
        </authorList>
    </citation>
    <scope>NUCLEOTIDE SEQUENCE [LARGE SCALE GENOMIC DNA]</scope>
    <source>
        <strain evidence="1 2">ATCC 27679</strain>
    </source>
</reference>
<evidence type="ECO:0000313" key="2">
    <source>
        <dbReference type="Proteomes" id="UP000003323"/>
    </source>
</evidence>
<name>E0QAZ7_9BIFI</name>
<dbReference type="EMBL" id="AEEQ01000016">
    <property type="protein sequence ID" value="EFM40325.1"/>
    <property type="molecule type" value="Genomic_DNA"/>
</dbReference>
<evidence type="ECO:0000313" key="1">
    <source>
        <dbReference type="EMBL" id="EFM40325.1"/>
    </source>
</evidence>
<accession>E0QAZ7</accession>
<proteinExistence type="predicted"/>
<dbReference type="HOGENOM" id="CLU_3004947_0_0_11"/>
<sequence length="56" mass="6365">MAVIAVSGIFCVTVRNLSAHPTRIFLRRYDVLAVRHLLFLSRVTIANDSPSRHPYL</sequence>